<reference evidence="1" key="1">
    <citation type="submission" date="2019-03" db="EMBL/GenBank/DDBJ databases">
        <title>WGS assembly of Setaria viridis.</title>
        <authorList>
            <person name="Huang P."/>
            <person name="Jenkins J."/>
            <person name="Grimwood J."/>
            <person name="Barry K."/>
            <person name="Healey A."/>
            <person name="Mamidi S."/>
            <person name="Sreedasyam A."/>
            <person name="Shu S."/>
            <person name="Feldman M."/>
            <person name="Wu J."/>
            <person name="Yu Y."/>
            <person name="Chen C."/>
            <person name="Johnson J."/>
            <person name="Rokhsar D."/>
            <person name="Baxter I."/>
            <person name="Schmutz J."/>
            <person name="Brutnell T."/>
            <person name="Kellogg E."/>
        </authorList>
    </citation>
    <scope>NUCLEOTIDE SEQUENCE [LARGE SCALE GENOMIC DNA]</scope>
</reference>
<dbReference type="AlphaFoldDB" id="A0A4U6VXX4"/>
<protein>
    <submittedName>
        <fullName evidence="1">Uncharacterized protein</fullName>
    </submittedName>
</protein>
<dbReference type="Gramene" id="TKW34858">
    <property type="protein sequence ID" value="TKW34858"/>
    <property type="gene ID" value="SEVIR_2G334100v2"/>
</dbReference>
<evidence type="ECO:0000313" key="1">
    <source>
        <dbReference type="EMBL" id="TKW34858.1"/>
    </source>
</evidence>
<accession>A0A4U6VXX4</accession>
<dbReference type="Proteomes" id="UP000298652">
    <property type="component" value="Chromosome 2"/>
</dbReference>
<organism evidence="1 2">
    <name type="scientific">Setaria viridis</name>
    <name type="common">Green bristlegrass</name>
    <name type="synonym">Setaria italica subsp. viridis</name>
    <dbReference type="NCBI Taxonomy" id="4556"/>
    <lineage>
        <taxon>Eukaryota</taxon>
        <taxon>Viridiplantae</taxon>
        <taxon>Streptophyta</taxon>
        <taxon>Embryophyta</taxon>
        <taxon>Tracheophyta</taxon>
        <taxon>Spermatophyta</taxon>
        <taxon>Magnoliopsida</taxon>
        <taxon>Liliopsida</taxon>
        <taxon>Poales</taxon>
        <taxon>Poaceae</taxon>
        <taxon>PACMAD clade</taxon>
        <taxon>Panicoideae</taxon>
        <taxon>Panicodae</taxon>
        <taxon>Paniceae</taxon>
        <taxon>Cenchrinae</taxon>
        <taxon>Setaria</taxon>
    </lineage>
</organism>
<proteinExistence type="predicted"/>
<sequence length="79" mass="8831">MATAGTCVINRNSLQNILRLDIKFRTSKQKGTCAVCAYNSITPSKAYTQKCKGQQRDGGGKKNYICMQVILHMFNKVNE</sequence>
<evidence type="ECO:0000313" key="2">
    <source>
        <dbReference type="Proteomes" id="UP000298652"/>
    </source>
</evidence>
<dbReference type="EMBL" id="CM016553">
    <property type="protein sequence ID" value="TKW34858.1"/>
    <property type="molecule type" value="Genomic_DNA"/>
</dbReference>
<name>A0A4U6VXX4_SETVI</name>
<gene>
    <name evidence="1" type="ORF">SEVIR_2G334100v2</name>
</gene>
<keyword evidence="2" id="KW-1185">Reference proteome</keyword>